<evidence type="ECO:0000256" key="1">
    <source>
        <dbReference type="ARBA" id="ARBA00004771"/>
    </source>
</evidence>
<dbReference type="EC" id="2.3.1.20" evidence="4"/>
<comment type="caution">
    <text evidence="13">The sequence shown here is derived from an EMBL/GenBank/DDBJ whole genome shotgun (WGS) entry which is preliminary data.</text>
</comment>
<evidence type="ECO:0000256" key="8">
    <source>
        <dbReference type="ARBA" id="ARBA00023098"/>
    </source>
</evidence>
<keyword evidence="14" id="KW-1185">Reference proteome</keyword>
<feature type="domain" description="O-acyltransferase WSD1-like N-terminal" evidence="11">
    <location>
        <begin position="4"/>
        <end position="263"/>
    </location>
</feature>
<keyword evidence="6" id="KW-0808">Transferase</keyword>
<gene>
    <name evidence="13" type="ORF">ACFSJG_21995</name>
</gene>
<keyword evidence="7" id="KW-0319">Glycerol metabolism</keyword>
<evidence type="ECO:0000313" key="13">
    <source>
        <dbReference type="EMBL" id="MFD1814901.1"/>
    </source>
</evidence>
<evidence type="ECO:0000259" key="12">
    <source>
        <dbReference type="Pfam" id="PF06974"/>
    </source>
</evidence>
<reference evidence="14" key="1">
    <citation type="journal article" date="2019" name="Int. J. Syst. Evol. Microbiol.">
        <title>The Global Catalogue of Microorganisms (GCM) 10K type strain sequencing project: providing services to taxonomists for standard genome sequencing and annotation.</title>
        <authorList>
            <consortium name="The Broad Institute Genomics Platform"/>
            <consortium name="The Broad Institute Genome Sequencing Center for Infectious Disease"/>
            <person name="Wu L."/>
            <person name="Ma J."/>
        </authorList>
    </citation>
    <scope>NUCLEOTIDE SEQUENCE [LARGE SCALE GENOMIC DNA]</scope>
    <source>
        <strain evidence="14">DT72</strain>
    </source>
</reference>
<keyword evidence="9" id="KW-0012">Acyltransferase</keyword>
<evidence type="ECO:0000313" key="14">
    <source>
        <dbReference type="Proteomes" id="UP001597286"/>
    </source>
</evidence>
<dbReference type="InterPro" id="IPR009721">
    <property type="entry name" value="O-acyltransferase_WSD1_C"/>
</dbReference>
<dbReference type="Proteomes" id="UP001597286">
    <property type="component" value="Unassembled WGS sequence"/>
</dbReference>
<dbReference type="PANTHER" id="PTHR31650:SF1">
    <property type="entry name" value="WAX ESTER SYNTHASE_DIACYLGLYCEROL ACYLTRANSFERASE 4-RELATED"/>
    <property type="match status" value="1"/>
</dbReference>
<evidence type="ECO:0000256" key="3">
    <source>
        <dbReference type="ARBA" id="ARBA00009587"/>
    </source>
</evidence>
<evidence type="ECO:0000256" key="5">
    <source>
        <dbReference type="ARBA" id="ARBA00022516"/>
    </source>
</evidence>
<evidence type="ECO:0000256" key="9">
    <source>
        <dbReference type="ARBA" id="ARBA00023315"/>
    </source>
</evidence>
<keyword evidence="5" id="KW-0444">Lipid biosynthesis</keyword>
<dbReference type="Pfam" id="PF06974">
    <property type="entry name" value="WS_DGAT_C"/>
    <property type="match status" value="1"/>
</dbReference>
<feature type="domain" description="O-acyltransferase WSD1 C-terminal" evidence="12">
    <location>
        <begin position="316"/>
        <end position="466"/>
    </location>
</feature>
<dbReference type="InterPro" id="IPR023213">
    <property type="entry name" value="CAT-like_dom_sf"/>
</dbReference>
<evidence type="ECO:0000259" key="11">
    <source>
        <dbReference type="Pfam" id="PF03007"/>
    </source>
</evidence>
<dbReference type="InterPro" id="IPR045034">
    <property type="entry name" value="O-acyltransferase_WSD1-like"/>
</dbReference>
<evidence type="ECO:0000256" key="6">
    <source>
        <dbReference type="ARBA" id="ARBA00022679"/>
    </source>
</evidence>
<sequence>MHRLTATDATHVLAESGSHISRIIDGYVFDPAGATVDRDTVLEWLTPRIEHSPVFRSVIRRVPGDLEYPYWAPATDFDLRDHVTVEPARAPGWLAVRDRIVETCTTRLPAGKPPWELLVVTGITGVDRFPDGACVVVLKMHHGVGDGMATVEFARELFAAQPLPARDGYRPVGTAGALTRALVRIPGNLVRFARGSVRAQVLGRAAARAAATGEIRTPQFRWPTTRFNRRHGGGISFDVVTLDLAEIRSLRSRHPGVAVTDVVVAVIGDAMVSYLREHGEIPNGSLGGKVSYSMRGSLDSAGTTDTAAHAGDATSGNNFVVLTVDLNTDTEDPVARLRAIHESMAAEKRRFSNPAVAELAEALDYAPAVYVDWLVWRRSRLPIGEGETVALGNTMVSNVPRKADDMRFLGGRAIESFGILGVADGTRLNHFVASVGDRLTITFAVDPDVMPDPERYAEALRRAFETVVDAHRARVEGGVGATEEGLGVVEEA</sequence>
<dbReference type="PANTHER" id="PTHR31650">
    <property type="entry name" value="O-ACYLTRANSFERASE (WSD1-LIKE) FAMILY PROTEIN"/>
    <property type="match status" value="1"/>
</dbReference>
<name>A0ABW4PA66_9NOCA</name>
<accession>A0ABW4PA66</accession>
<protein>
    <recommendedName>
        <fullName evidence="4">diacylglycerol O-acyltransferase</fullName>
        <ecNumber evidence="4">2.3.1.20</ecNumber>
    </recommendedName>
</protein>
<dbReference type="Gene3D" id="3.30.559.10">
    <property type="entry name" value="Chloramphenicol acetyltransferase-like domain"/>
    <property type="match status" value="1"/>
</dbReference>
<dbReference type="EMBL" id="JBHUFB010000020">
    <property type="protein sequence ID" value="MFD1814901.1"/>
    <property type="molecule type" value="Genomic_DNA"/>
</dbReference>
<evidence type="ECO:0000256" key="2">
    <source>
        <dbReference type="ARBA" id="ARBA00005189"/>
    </source>
</evidence>
<comment type="catalytic activity">
    <reaction evidence="10">
        <text>an acyl-CoA + a 1,2-diacyl-sn-glycerol = a triacyl-sn-glycerol + CoA</text>
        <dbReference type="Rhea" id="RHEA:10868"/>
        <dbReference type="ChEBI" id="CHEBI:17815"/>
        <dbReference type="ChEBI" id="CHEBI:57287"/>
        <dbReference type="ChEBI" id="CHEBI:58342"/>
        <dbReference type="ChEBI" id="CHEBI:64615"/>
        <dbReference type="EC" id="2.3.1.20"/>
    </reaction>
</comment>
<dbReference type="SUPFAM" id="SSF52777">
    <property type="entry name" value="CoA-dependent acyltransferases"/>
    <property type="match status" value="1"/>
</dbReference>
<comment type="pathway">
    <text evidence="1">Glycerolipid metabolism; triacylglycerol biosynthesis.</text>
</comment>
<dbReference type="Pfam" id="PF03007">
    <property type="entry name" value="WS_DGAT_cat"/>
    <property type="match status" value="1"/>
</dbReference>
<comment type="pathway">
    <text evidence="2">Lipid metabolism.</text>
</comment>
<organism evidence="13 14">
    <name type="scientific">Rhodococcus gannanensis</name>
    <dbReference type="NCBI Taxonomy" id="1960308"/>
    <lineage>
        <taxon>Bacteria</taxon>
        <taxon>Bacillati</taxon>
        <taxon>Actinomycetota</taxon>
        <taxon>Actinomycetes</taxon>
        <taxon>Mycobacteriales</taxon>
        <taxon>Nocardiaceae</taxon>
        <taxon>Rhodococcus</taxon>
    </lineage>
</organism>
<evidence type="ECO:0000256" key="4">
    <source>
        <dbReference type="ARBA" id="ARBA00013244"/>
    </source>
</evidence>
<dbReference type="RefSeq" id="WP_378487361.1">
    <property type="nucleotide sequence ID" value="NZ_JBHUFB010000020.1"/>
</dbReference>
<keyword evidence="8" id="KW-0443">Lipid metabolism</keyword>
<evidence type="ECO:0000256" key="10">
    <source>
        <dbReference type="ARBA" id="ARBA00048109"/>
    </source>
</evidence>
<dbReference type="InterPro" id="IPR004255">
    <property type="entry name" value="O-acyltransferase_WSD1_N"/>
</dbReference>
<evidence type="ECO:0000256" key="7">
    <source>
        <dbReference type="ARBA" id="ARBA00022798"/>
    </source>
</evidence>
<proteinExistence type="inferred from homology"/>
<comment type="similarity">
    <text evidence="3">Belongs to the long-chain O-acyltransferase family.</text>
</comment>